<dbReference type="Proteomes" id="UP000278222">
    <property type="component" value="Unassembled WGS sequence"/>
</dbReference>
<dbReference type="InterPro" id="IPR000014">
    <property type="entry name" value="PAS"/>
</dbReference>
<dbReference type="Gene3D" id="3.30.565.10">
    <property type="entry name" value="Histidine kinase-like ATPase, C-terminal domain"/>
    <property type="match status" value="1"/>
</dbReference>
<dbReference type="Pfam" id="PF00512">
    <property type="entry name" value="HisKA"/>
    <property type="match status" value="1"/>
</dbReference>
<feature type="transmembrane region" description="Helical" evidence="8">
    <location>
        <begin position="208"/>
        <end position="235"/>
    </location>
</feature>
<dbReference type="PROSITE" id="PS50113">
    <property type="entry name" value="PAC"/>
    <property type="match status" value="2"/>
</dbReference>
<dbReference type="CDD" id="cd16922">
    <property type="entry name" value="HATPase_EvgS-ArcB-TorS-like"/>
    <property type="match status" value="1"/>
</dbReference>
<dbReference type="SMART" id="SM00086">
    <property type="entry name" value="PAC"/>
    <property type="match status" value="2"/>
</dbReference>
<evidence type="ECO:0000313" key="14">
    <source>
        <dbReference type="EMBL" id="ROQ01105.1"/>
    </source>
</evidence>
<evidence type="ECO:0000256" key="2">
    <source>
        <dbReference type="ARBA" id="ARBA00012438"/>
    </source>
</evidence>
<dbReference type="Pfam" id="PF02518">
    <property type="entry name" value="HATPase_c"/>
    <property type="match status" value="1"/>
</dbReference>
<feature type="transmembrane region" description="Helical" evidence="8">
    <location>
        <begin position="93"/>
        <end position="115"/>
    </location>
</feature>
<feature type="domain" description="PAC" evidence="12">
    <location>
        <begin position="381"/>
        <end position="434"/>
    </location>
</feature>
<evidence type="ECO:0000256" key="1">
    <source>
        <dbReference type="ARBA" id="ARBA00000085"/>
    </source>
</evidence>
<feature type="domain" description="HPt" evidence="13">
    <location>
        <begin position="974"/>
        <end position="1062"/>
    </location>
</feature>
<evidence type="ECO:0000259" key="11">
    <source>
        <dbReference type="PROSITE" id="PS50112"/>
    </source>
</evidence>
<dbReference type="GO" id="GO:0005524">
    <property type="term" value="F:ATP binding"/>
    <property type="evidence" value="ECO:0007669"/>
    <property type="project" value="UniProtKB-KW"/>
</dbReference>
<dbReference type="PROSITE" id="PS50112">
    <property type="entry name" value="PAS"/>
    <property type="match status" value="1"/>
</dbReference>
<feature type="transmembrane region" description="Helical" evidence="8">
    <location>
        <begin position="46"/>
        <end position="62"/>
    </location>
</feature>
<dbReference type="InterPro" id="IPR003661">
    <property type="entry name" value="HisK_dim/P_dom"/>
</dbReference>
<dbReference type="PROSITE" id="PS50110">
    <property type="entry name" value="RESPONSE_REGULATORY"/>
    <property type="match status" value="1"/>
</dbReference>
<evidence type="ECO:0000259" key="12">
    <source>
        <dbReference type="PROSITE" id="PS50113"/>
    </source>
</evidence>
<dbReference type="SMART" id="SM00091">
    <property type="entry name" value="PAS"/>
    <property type="match status" value="2"/>
</dbReference>
<feature type="transmembrane region" description="Helical" evidence="8">
    <location>
        <begin position="69"/>
        <end position="87"/>
    </location>
</feature>
<dbReference type="SMART" id="SM00387">
    <property type="entry name" value="HATPase_c"/>
    <property type="match status" value="1"/>
</dbReference>
<dbReference type="CDD" id="cd00082">
    <property type="entry name" value="HisKA"/>
    <property type="match status" value="1"/>
</dbReference>
<dbReference type="InterPro" id="IPR005467">
    <property type="entry name" value="His_kinase_dom"/>
</dbReference>
<feature type="modified residue" description="4-aspartylphosphate" evidence="6">
    <location>
        <position position="870"/>
    </location>
</feature>
<dbReference type="OrthoDB" id="9813151at2"/>
<dbReference type="InterPro" id="IPR036641">
    <property type="entry name" value="HPT_dom_sf"/>
</dbReference>
<evidence type="ECO:0000259" key="10">
    <source>
        <dbReference type="PROSITE" id="PS50110"/>
    </source>
</evidence>
<dbReference type="SUPFAM" id="SSF47226">
    <property type="entry name" value="Histidine-containing phosphotransfer domain, HPT domain"/>
    <property type="match status" value="1"/>
</dbReference>
<dbReference type="GO" id="GO:0005886">
    <property type="term" value="C:plasma membrane"/>
    <property type="evidence" value="ECO:0007669"/>
    <property type="project" value="UniProtKB-SubCell"/>
</dbReference>
<gene>
    <name evidence="14" type="ORF">EDC65_0281</name>
</gene>
<keyword evidence="7" id="KW-0175">Coiled coil</keyword>
<dbReference type="SUPFAM" id="SSF47384">
    <property type="entry name" value="Homodimeric domain of signal transducing histidine kinase"/>
    <property type="match status" value="1"/>
</dbReference>
<dbReference type="InterPro" id="IPR000700">
    <property type="entry name" value="PAS-assoc_C"/>
</dbReference>
<dbReference type="AlphaFoldDB" id="A0A3N1MDD0"/>
<dbReference type="PANTHER" id="PTHR45339">
    <property type="entry name" value="HYBRID SIGNAL TRANSDUCTION HISTIDINE KINASE J"/>
    <property type="match status" value="1"/>
</dbReference>
<feature type="transmembrane region" description="Helical" evidence="8">
    <location>
        <begin position="247"/>
        <end position="268"/>
    </location>
</feature>
<dbReference type="Gene3D" id="3.40.50.2300">
    <property type="match status" value="1"/>
</dbReference>
<keyword evidence="15" id="KW-1185">Reference proteome</keyword>
<evidence type="ECO:0000256" key="3">
    <source>
        <dbReference type="ARBA" id="ARBA00022553"/>
    </source>
</evidence>
<dbReference type="SMART" id="SM00448">
    <property type="entry name" value="REC"/>
    <property type="match status" value="1"/>
</dbReference>
<dbReference type="FunFam" id="3.30.565.10:FF:000010">
    <property type="entry name" value="Sensor histidine kinase RcsC"/>
    <property type="match status" value="1"/>
</dbReference>
<sequence length="1062" mass="113264">MADGQRADGNGRWLGAIGRELTDAAIIGAVVLAASLFGILTRPVGMLAAFWPANALLLGLLVRNPTMATPLSGLAAFAGFVAADLITRGTLNVTIWLSAANMAGVLVGLLLYHRLGDEDRRLRRPLSVLYLLAICVAAATGAGLVGAGAAKLLFDRGLLTGFSFWVATELVNSIVVLPVVLTAPTWPEAVRSVRAAGRQVTIANAGPILALLFALVATILVGGAGAIGFAVPALLWCALTYSLFPTVLLTLGYSVWILVAVSAGILHVPGSEDMVTSAMSIRLGVTLIALGPLVVASMRASLIESESRWNFALEGAGQGVWDCDLASRRTFFSSRWKRMLGYGEGEIGDDIAEWIDRVHPDDRERVTAGISHPSGAGGAPYQAEFRIRHRDGRWLSMLGRGTVIERGADGTARRLIGTQTDITDLRIAQAQLATIHERMALAVGAGEIGIWDLDCETGTFFWDERMHDFYGLAPGAFGGTREEWASYIVEEDRGRVLEDWQQALASRSNFQAEFHIQPRSGPSLTILAIAKVVHRPDGTPLRAFGINQDISARKEAEAQLSAAKDEAERANHAKSQFLAVMSHELRTPMTGVLGLADLLLLDQRLPDDAREHLEMLRGSAGGLLTLLDDILDFSKIDAGKLVIEEVAFSPETVVRDVVAVMARSASVRGSVLDFSCSNLPPWALGDPSRLRQILYNLLGNAIKFTDRGKIALTAEGAEDGDRVVLRFAVRDNGIGMTPEQCQRLFQPFTQADASTQRRFGGTGLGLAITKRLVEAMGGAITVESLFGTGSTFRFEIRIRPADAPPRRRDVAVPIQSSRAARILLAEDSAILRRLLTAMLQRMGHKVTAVETGLQALDTAGKGGFDLVLMDVQMPEMDGPTAARAIRSLPSPVCDVPIVGLSADVLPEHQARHMDAGLDAYLTKPVNWEELSLTIARLVPAVPGTGGTGGGDAVVVPAEPVLDTGRLDSLVRSLGSDFVDELLQGFVEDARAKLAAAERILPGHDEAIARLAHELVGAAGNIGAARVTAMAERLQHQPDAAALPELSAAVEATAQAIAARTRS</sequence>
<keyword evidence="4" id="KW-0902">Two-component regulatory system</keyword>
<keyword evidence="3 6" id="KW-0597">Phosphoprotein</keyword>
<evidence type="ECO:0000259" key="13">
    <source>
        <dbReference type="PROSITE" id="PS50894"/>
    </source>
</evidence>
<evidence type="ECO:0000256" key="5">
    <source>
        <dbReference type="PROSITE-ProRule" id="PRU00110"/>
    </source>
</evidence>
<feature type="domain" description="PAC" evidence="12">
    <location>
        <begin position="510"/>
        <end position="562"/>
    </location>
</feature>
<dbReference type="InterPro" id="IPR004358">
    <property type="entry name" value="Sig_transdc_His_kin-like_C"/>
</dbReference>
<evidence type="ECO:0000256" key="8">
    <source>
        <dbReference type="SAM" id="Phobius"/>
    </source>
</evidence>
<dbReference type="RefSeq" id="WP_123687904.1">
    <property type="nucleotide sequence ID" value="NZ_AP019700.1"/>
</dbReference>
<dbReference type="PRINTS" id="PR00344">
    <property type="entry name" value="BCTRLSENSOR"/>
</dbReference>
<dbReference type="CDD" id="cd00088">
    <property type="entry name" value="HPT"/>
    <property type="match status" value="1"/>
</dbReference>
<dbReference type="InterPro" id="IPR036890">
    <property type="entry name" value="HATPase_C_sf"/>
</dbReference>
<dbReference type="Pfam" id="PF00072">
    <property type="entry name" value="Response_reg"/>
    <property type="match status" value="1"/>
</dbReference>
<dbReference type="EMBL" id="RJKX01000011">
    <property type="protein sequence ID" value="ROQ01105.1"/>
    <property type="molecule type" value="Genomic_DNA"/>
</dbReference>
<dbReference type="NCBIfam" id="TIGR00229">
    <property type="entry name" value="sensory_box"/>
    <property type="match status" value="1"/>
</dbReference>
<dbReference type="PANTHER" id="PTHR45339:SF5">
    <property type="entry name" value="HISTIDINE KINASE"/>
    <property type="match status" value="1"/>
</dbReference>
<name>A0A3N1MDD0_9PROT</name>
<dbReference type="CDD" id="cd17546">
    <property type="entry name" value="REC_hyHK_CKI1_RcsC-like"/>
    <property type="match status" value="1"/>
</dbReference>
<dbReference type="InterPro" id="IPR011006">
    <property type="entry name" value="CheY-like_superfamily"/>
</dbReference>
<dbReference type="InterPro" id="IPR013655">
    <property type="entry name" value="PAS_fold_3"/>
</dbReference>
<dbReference type="InterPro" id="IPR003594">
    <property type="entry name" value="HATPase_dom"/>
</dbReference>
<dbReference type="InterPro" id="IPR001610">
    <property type="entry name" value="PAC"/>
</dbReference>
<dbReference type="Gene3D" id="3.30.450.20">
    <property type="entry name" value="PAS domain"/>
    <property type="match status" value="2"/>
</dbReference>
<evidence type="ECO:0000256" key="7">
    <source>
        <dbReference type="SAM" id="Coils"/>
    </source>
</evidence>
<feature type="domain" description="Response regulatory" evidence="10">
    <location>
        <begin position="821"/>
        <end position="938"/>
    </location>
</feature>
<keyword evidence="8" id="KW-1133">Transmembrane helix</keyword>
<feature type="domain" description="PAS" evidence="11">
    <location>
        <begin position="305"/>
        <end position="366"/>
    </location>
</feature>
<proteinExistence type="predicted"/>
<dbReference type="InterPro" id="IPR001789">
    <property type="entry name" value="Sig_transdc_resp-reg_receiver"/>
</dbReference>
<dbReference type="PROSITE" id="PS50894">
    <property type="entry name" value="HPT"/>
    <property type="match status" value="1"/>
</dbReference>
<dbReference type="Gene3D" id="1.10.287.130">
    <property type="match status" value="1"/>
</dbReference>
<comment type="catalytic activity">
    <reaction evidence="1">
        <text>ATP + protein L-histidine = ADP + protein N-phospho-L-histidine.</text>
        <dbReference type="EC" id="2.7.13.3"/>
    </reaction>
</comment>
<keyword evidence="8" id="KW-0812">Transmembrane</keyword>
<dbReference type="Pfam" id="PF08447">
    <property type="entry name" value="PAS_3"/>
    <property type="match status" value="2"/>
</dbReference>
<dbReference type="SMART" id="SM00388">
    <property type="entry name" value="HisKA"/>
    <property type="match status" value="1"/>
</dbReference>
<dbReference type="PROSITE" id="PS50109">
    <property type="entry name" value="HIS_KIN"/>
    <property type="match status" value="1"/>
</dbReference>
<keyword evidence="8" id="KW-0472">Membrane</keyword>
<dbReference type="Pfam" id="PF01627">
    <property type="entry name" value="Hpt"/>
    <property type="match status" value="1"/>
</dbReference>
<dbReference type="InterPro" id="IPR035965">
    <property type="entry name" value="PAS-like_dom_sf"/>
</dbReference>
<accession>A0A3N1MDD0</accession>
<dbReference type="SUPFAM" id="SSF55874">
    <property type="entry name" value="ATPase domain of HSP90 chaperone/DNA topoisomerase II/histidine kinase"/>
    <property type="match status" value="1"/>
</dbReference>
<dbReference type="Gene3D" id="1.20.120.160">
    <property type="entry name" value="HPT domain"/>
    <property type="match status" value="1"/>
</dbReference>
<dbReference type="SUPFAM" id="SSF55785">
    <property type="entry name" value="PYP-like sensor domain (PAS domain)"/>
    <property type="match status" value="2"/>
</dbReference>
<dbReference type="EC" id="2.7.13.3" evidence="2"/>
<dbReference type="InterPro" id="IPR036097">
    <property type="entry name" value="HisK_dim/P_sf"/>
</dbReference>
<reference evidence="14 15" key="1">
    <citation type="submission" date="2018-11" db="EMBL/GenBank/DDBJ databases">
        <title>Genomic Encyclopedia of Type Strains, Phase IV (KMG-IV): sequencing the most valuable type-strain genomes for metagenomic binning, comparative biology and taxonomic classification.</title>
        <authorList>
            <person name="Goeker M."/>
        </authorList>
    </citation>
    <scope>NUCLEOTIDE SEQUENCE [LARGE SCALE GENOMIC DNA]</scope>
    <source>
        <strain evidence="14 15">DSM 5900</strain>
    </source>
</reference>
<feature type="transmembrane region" description="Helical" evidence="8">
    <location>
        <begin position="21"/>
        <end position="40"/>
    </location>
</feature>
<protein>
    <recommendedName>
        <fullName evidence="2">histidine kinase</fullName>
        <ecNumber evidence="2">2.7.13.3</ecNumber>
    </recommendedName>
</protein>
<evidence type="ECO:0000256" key="4">
    <source>
        <dbReference type="ARBA" id="ARBA00023012"/>
    </source>
</evidence>
<feature type="coiled-coil region" evidence="7">
    <location>
        <begin position="546"/>
        <end position="573"/>
    </location>
</feature>
<feature type="modified residue" description="Phosphohistidine" evidence="5">
    <location>
        <position position="1012"/>
    </location>
</feature>
<feature type="transmembrane region" description="Helical" evidence="8">
    <location>
        <begin position="127"/>
        <end position="150"/>
    </location>
</feature>
<dbReference type="GO" id="GO:0000155">
    <property type="term" value="F:phosphorelay sensor kinase activity"/>
    <property type="evidence" value="ECO:0007669"/>
    <property type="project" value="InterPro"/>
</dbReference>
<feature type="domain" description="Histidine kinase" evidence="9">
    <location>
        <begin position="580"/>
        <end position="800"/>
    </location>
</feature>
<feature type="transmembrane region" description="Helical" evidence="8">
    <location>
        <begin position="162"/>
        <end position="187"/>
    </location>
</feature>
<organism evidence="14 15">
    <name type="scientific">Stella humosa</name>
    <dbReference type="NCBI Taxonomy" id="94"/>
    <lineage>
        <taxon>Bacteria</taxon>
        <taxon>Pseudomonadati</taxon>
        <taxon>Pseudomonadota</taxon>
        <taxon>Alphaproteobacteria</taxon>
        <taxon>Rhodospirillales</taxon>
        <taxon>Stellaceae</taxon>
        <taxon>Stella</taxon>
    </lineage>
</organism>
<dbReference type="SUPFAM" id="SSF52172">
    <property type="entry name" value="CheY-like"/>
    <property type="match status" value="1"/>
</dbReference>
<dbReference type="InterPro" id="IPR008207">
    <property type="entry name" value="Sig_transdc_His_kin_Hpt_dom"/>
</dbReference>
<evidence type="ECO:0000259" key="9">
    <source>
        <dbReference type="PROSITE" id="PS50109"/>
    </source>
</evidence>
<evidence type="ECO:0000313" key="15">
    <source>
        <dbReference type="Proteomes" id="UP000278222"/>
    </source>
</evidence>
<comment type="caution">
    <text evidence="14">The sequence shown here is derived from an EMBL/GenBank/DDBJ whole genome shotgun (WGS) entry which is preliminary data.</text>
</comment>
<evidence type="ECO:0000256" key="6">
    <source>
        <dbReference type="PROSITE-ProRule" id="PRU00169"/>
    </source>
</evidence>
<dbReference type="CDD" id="cd00130">
    <property type="entry name" value="PAS"/>
    <property type="match status" value="2"/>
</dbReference>
<feature type="transmembrane region" description="Helical" evidence="8">
    <location>
        <begin position="280"/>
        <end position="298"/>
    </location>
</feature>